<gene>
    <name evidence="1" type="ORF">QAD02_007194</name>
</gene>
<name>A0ACC2N5F8_9HYME</name>
<proteinExistence type="predicted"/>
<protein>
    <submittedName>
        <fullName evidence="1">Uncharacterized protein</fullName>
    </submittedName>
</protein>
<dbReference type="Proteomes" id="UP001239111">
    <property type="component" value="Chromosome 4"/>
</dbReference>
<reference evidence="1" key="1">
    <citation type="submission" date="2023-04" db="EMBL/GenBank/DDBJ databases">
        <title>A chromosome-level genome assembly of the parasitoid wasp Eretmocerus hayati.</title>
        <authorList>
            <person name="Zhong Y."/>
            <person name="Liu S."/>
            <person name="Liu Y."/>
        </authorList>
    </citation>
    <scope>NUCLEOTIDE SEQUENCE</scope>
    <source>
        <strain evidence="1">ZJU_SS_LIU_2023</strain>
    </source>
</reference>
<organism evidence="1 2">
    <name type="scientific">Eretmocerus hayati</name>
    <dbReference type="NCBI Taxonomy" id="131215"/>
    <lineage>
        <taxon>Eukaryota</taxon>
        <taxon>Metazoa</taxon>
        <taxon>Ecdysozoa</taxon>
        <taxon>Arthropoda</taxon>
        <taxon>Hexapoda</taxon>
        <taxon>Insecta</taxon>
        <taxon>Pterygota</taxon>
        <taxon>Neoptera</taxon>
        <taxon>Endopterygota</taxon>
        <taxon>Hymenoptera</taxon>
        <taxon>Apocrita</taxon>
        <taxon>Proctotrupomorpha</taxon>
        <taxon>Chalcidoidea</taxon>
        <taxon>Aphelinidae</taxon>
        <taxon>Aphelininae</taxon>
        <taxon>Eretmocerus</taxon>
    </lineage>
</organism>
<evidence type="ECO:0000313" key="1">
    <source>
        <dbReference type="EMBL" id="KAJ8665532.1"/>
    </source>
</evidence>
<accession>A0ACC2N5F8</accession>
<sequence length="186" mass="21756">MIVVYMVLLYLPPYLRSEVKNIRLVILCKEEFQKKYGWGGILQPSIADLKKLEKEGIDDKVQGYCECFPKYVHQCRYCSMTFEEFLKDPLGIRALRFIEEYAKCVADAKEGGATVKGINFDSPFNEWSEYHVSEPGLSPCIDHDMYEDFLAVDMWYCIRSLVGRGFFRIKTLDSRLNKTHFEEETE</sequence>
<evidence type="ECO:0000313" key="2">
    <source>
        <dbReference type="Proteomes" id="UP001239111"/>
    </source>
</evidence>
<keyword evidence="2" id="KW-1185">Reference proteome</keyword>
<dbReference type="EMBL" id="CM056744">
    <property type="protein sequence ID" value="KAJ8665532.1"/>
    <property type="molecule type" value="Genomic_DNA"/>
</dbReference>
<comment type="caution">
    <text evidence="1">The sequence shown here is derived from an EMBL/GenBank/DDBJ whole genome shotgun (WGS) entry which is preliminary data.</text>
</comment>